<dbReference type="InterPro" id="IPR016181">
    <property type="entry name" value="Acyl_CoA_acyltransferase"/>
</dbReference>
<dbReference type="SUPFAM" id="SSF55729">
    <property type="entry name" value="Acyl-CoA N-acyltransferases (Nat)"/>
    <property type="match status" value="1"/>
</dbReference>
<dbReference type="InterPro" id="IPR052523">
    <property type="entry name" value="Trichothecene_AcTrans"/>
</dbReference>
<reference evidence="3 4" key="1">
    <citation type="journal article" date="2019" name="Sci. Rep.">
        <title>A multi-omics analysis of the grapevine pathogen Lasiodiplodia theobromae reveals that temperature affects the expression of virulence- and pathogenicity-related genes.</title>
        <authorList>
            <person name="Felix C."/>
            <person name="Meneses R."/>
            <person name="Goncalves M.F.M."/>
            <person name="Tilleman L."/>
            <person name="Duarte A.S."/>
            <person name="Jorrin-Novo J.V."/>
            <person name="Van de Peer Y."/>
            <person name="Deforce D."/>
            <person name="Van Nieuwerburgh F."/>
            <person name="Esteves A.C."/>
            <person name="Alves A."/>
        </authorList>
    </citation>
    <scope>NUCLEOTIDE SEQUENCE [LARGE SCALE GENOMIC DNA]</scope>
    <source>
        <strain evidence="3 4">LA-SOL3</strain>
    </source>
</reference>
<dbReference type="GO" id="GO:0016747">
    <property type="term" value="F:acyltransferase activity, transferring groups other than amino-acyl groups"/>
    <property type="evidence" value="ECO:0007669"/>
    <property type="project" value="InterPro"/>
</dbReference>
<name>A0A5N5DAK7_9PEZI</name>
<keyword evidence="4" id="KW-1185">Reference proteome</keyword>
<dbReference type="Gene3D" id="3.40.630.30">
    <property type="match status" value="1"/>
</dbReference>
<gene>
    <name evidence="3" type="ORF">DBV05_g6711</name>
</gene>
<evidence type="ECO:0000256" key="1">
    <source>
        <dbReference type="SAM" id="MobiDB-lite"/>
    </source>
</evidence>
<accession>A0A5N5DAK7</accession>
<dbReference type="Pfam" id="PF13508">
    <property type="entry name" value="Acetyltransf_7"/>
    <property type="match status" value="1"/>
</dbReference>
<dbReference type="PROSITE" id="PS51186">
    <property type="entry name" value="GNAT"/>
    <property type="match status" value="1"/>
</dbReference>
<feature type="compositionally biased region" description="Gly residues" evidence="1">
    <location>
        <begin position="78"/>
        <end position="93"/>
    </location>
</feature>
<organism evidence="3 4">
    <name type="scientific">Lasiodiplodia theobromae</name>
    <dbReference type="NCBI Taxonomy" id="45133"/>
    <lineage>
        <taxon>Eukaryota</taxon>
        <taxon>Fungi</taxon>
        <taxon>Dikarya</taxon>
        <taxon>Ascomycota</taxon>
        <taxon>Pezizomycotina</taxon>
        <taxon>Dothideomycetes</taxon>
        <taxon>Dothideomycetes incertae sedis</taxon>
        <taxon>Botryosphaeriales</taxon>
        <taxon>Botryosphaeriaceae</taxon>
        <taxon>Lasiodiplodia</taxon>
    </lineage>
</organism>
<dbReference type="AlphaFoldDB" id="A0A5N5DAK7"/>
<dbReference type="InterPro" id="IPR000182">
    <property type="entry name" value="GNAT_dom"/>
</dbReference>
<protein>
    <recommendedName>
        <fullName evidence="2">N-acetyltransferase domain-containing protein</fullName>
    </recommendedName>
</protein>
<feature type="region of interest" description="Disordered" evidence="1">
    <location>
        <begin position="71"/>
        <end position="93"/>
    </location>
</feature>
<feature type="domain" description="N-acetyltransferase" evidence="2">
    <location>
        <begin position="102"/>
        <end position="239"/>
    </location>
</feature>
<sequence>MPLHLSRATTDDIRALVDLHYDVTGTSPLTEILIGYDTDACRRAATERWTREAAEDPADLWLKVVDLESDGTSEIDSRGGGRGGGGGGGGGEGGRIVSAAHWKIYPSWPTAVEEGGDPQQQPWAATQPPVELDWMPEGSEQRALGEEVVRKFYAQRAEMQHGKPHVLLNRLYTHPDYRSRGCASALVRNGCEMADCLFLPVWVESSPVAEGLYRKHGFDLVCRPDHVRNSKYDMSGPVLRREARGPVVV</sequence>
<proteinExistence type="predicted"/>
<dbReference type="PANTHER" id="PTHR42791:SF1">
    <property type="entry name" value="N-ACETYLTRANSFERASE DOMAIN-CONTAINING PROTEIN"/>
    <property type="match status" value="1"/>
</dbReference>
<evidence type="ECO:0000259" key="2">
    <source>
        <dbReference type="PROSITE" id="PS51186"/>
    </source>
</evidence>
<dbReference type="Proteomes" id="UP000325902">
    <property type="component" value="Unassembled WGS sequence"/>
</dbReference>
<evidence type="ECO:0000313" key="4">
    <source>
        <dbReference type="Proteomes" id="UP000325902"/>
    </source>
</evidence>
<dbReference type="EMBL" id="VCHE01000041">
    <property type="protein sequence ID" value="KAB2574627.1"/>
    <property type="molecule type" value="Genomic_DNA"/>
</dbReference>
<evidence type="ECO:0000313" key="3">
    <source>
        <dbReference type="EMBL" id="KAB2574627.1"/>
    </source>
</evidence>
<dbReference type="OrthoDB" id="4738875at2759"/>
<comment type="caution">
    <text evidence="3">The sequence shown here is derived from an EMBL/GenBank/DDBJ whole genome shotgun (WGS) entry which is preliminary data.</text>
</comment>
<dbReference type="PANTHER" id="PTHR42791">
    <property type="entry name" value="GNAT FAMILY ACETYLTRANSFERASE"/>
    <property type="match status" value="1"/>
</dbReference>